<accession>A0ABS4I7H0</accession>
<feature type="region of interest" description="Disordered" evidence="1">
    <location>
        <begin position="43"/>
        <end position="72"/>
    </location>
</feature>
<sequence>MLLKLTKETKRNNLLAKSAILSILIFSVGTGSVLASEITTTTLPSSTPTSVSVTQNTSVSQAGTTLNESETETPDLLPGDFFYFVKTMYENIRMALTVNDVKEARLLTALAQERLKEANALLAQGKSNEASLSLQKSLETQQSAVQKTDQATGISITVKTTLAENTTQAPATEAEASTQKETATTIAAIPSSEQTADPEQTETEDVNTPVKEVKNPEQVLKVKTDLQHNILALASALEKVGNPKAQLALMKNIEKSFTHLDKKLAKIERKEKLGQENESVTAKEEQSIAPLVPSPTPVPAPVTNESVSDQKKQEHFVTEKTDQTKKGEDKQDLDKFGIEKEKKNHSHHNGGEKGNGNGNGHEKNKGSKQD</sequence>
<name>A0ABS4I7H0_9BACL</name>
<dbReference type="Proteomes" id="UP001519344">
    <property type="component" value="Unassembled WGS sequence"/>
</dbReference>
<feature type="domain" description="DUF5667" evidence="2">
    <location>
        <begin position="76"/>
        <end position="169"/>
    </location>
</feature>
<feature type="compositionally biased region" description="Basic and acidic residues" evidence="1">
    <location>
        <begin position="308"/>
        <end position="342"/>
    </location>
</feature>
<gene>
    <name evidence="3" type="ORF">J2Z65_006133</name>
</gene>
<dbReference type="Pfam" id="PF18915">
    <property type="entry name" value="DUF5667"/>
    <property type="match status" value="1"/>
</dbReference>
<evidence type="ECO:0000256" key="1">
    <source>
        <dbReference type="SAM" id="MobiDB-lite"/>
    </source>
</evidence>
<feature type="compositionally biased region" description="Basic and acidic residues" evidence="1">
    <location>
        <begin position="360"/>
        <end position="370"/>
    </location>
</feature>
<evidence type="ECO:0000313" key="3">
    <source>
        <dbReference type="EMBL" id="MBP1966872.1"/>
    </source>
</evidence>
<evidence type="ECO:0000313" key="4">
    <source>
        <dbReference type="Proteomes" id="UP001519344"/>
    </source>
</evidence>
<evidence type="ECO:0000259" key="2">
    <source>
        <dbReference type="Pfam" id="PF18915"/>
    </source>
</evidence>
<comment type="caution">
    <text evidence="3">The sequence shown here is derived from an EMBL/GenBank/DDBJ whole genome shotgun (WGS) entry which is preliminary data.</text>
</comment>
<proteinExistence type="predicted"/>
<feature type="region of interest" description="Disordered" evidence="1">
    <location>
        <begin position="272"/>
        <end position="370"/>
    </location>
</feature>
<organism evidence="3 4">
    <name type="scientific">Paenibacillus aceris</name>
    <dbReference type="NCBI Taxonomy" id="869555"/>
    <lineage>
        <taxon>Bacteria</taxon>
        <taxon>Bacillati</taxon>
        <taxon>Bacillota</taxon>
        <taxon>Bacilli</taxon>
        <taxon>Bacillales</taxon>
        <taxon>Paenibacillaceae</taxon>
        <taxon>Paenibacillus</taxon>
    </lineage>
</organism>
<keyword evidence="4" id="KW-1185">Reference proteome</keyword>
<dbReference type="EMBL" id="JAGGKV010000026">
    <property type="protein sequence ID" value="MBP1966872.1"/>
    <property type="molecule type" value="Genomic_DNA"/>
</dbReference>
<dbReference type="InterPro" id="IPR043725">
    <property type="entry name" value="DUF5667"/>
</dbReference>
<feature type="compositionally biased region" description="Basic and acidic residues" evidence="1">
    <location>
        <begin position="272"/>
        <end position="286"/>
    </location>
</feature>
<protein>
    <recommendedName>
        <fullName evidence="2">DUF5667 domain-containing protein</fullName>
    </recommendedName>
</protein>
<reference evidence="3 4" key="1">
    <citation type="submission" date="2021-03" db="EMBL/GenBank/DDBJ databases">
        <title>Genomic Encyclopedia of Type Strains, Phase IV (KMG-IV): sequencing the most valuable type-strain genomes for metagenomic binning, comparative biology and taxonomic classification.</title>
        <authorList>
            <person name="Goeker M."/>
        </authorList>
    </citation>
    <scope>NUCLEOTIDE SEQUENCE [LARGE SCALE GENOMIC DNA]</scope>
    <source>
        <strain evidence="3 4">DSM 24950</strain>
    </source>
</reference>
<dbReference type="RefSeq" id="WP_167067019.1">
    <property type="nucleotide sequence ID" value="NZ_JAAOZR010000047.1"/>
</dbReference>
<feature type="compositionally biased region" description="Low complexity" evidence="1">
    <location>
        <begin position="43"/>
        <end position="61"/>
    </location>
</feature>